<evidence type="ECO:0000256" key="4">
    <source>
        <dbReference type="ARBA" id="ARBA00022605"/>
    </source>
</evidence>
<dbReference type="SUPFAM" id="SSF55021">
    <property type="entry name" value="ACT-like"/>
    <property type="match status" value="1"/>
</dbReference>
<dbReference type="Pfam" id="PF00800">
    <property type="entry name" value="PDT"/>
    <property type="match status" value="1"/>
</dbReference>
<dbReference type="PIRSF" id="PIRSF001500">
    <property type="entry name" value="Chor_mut_pdt_Ppr"/>
    <property type="match status" value="1"/>
</dbReference>
<dbReference type="CDD" id="cd13632">
    <property type="entry name" value="PBP2_Aa-PDT_like"/>
    <property type="match status" value="1"/>
</dbReference>
<evidence type="ECO:0000256" key="2">
    <source>
        <dbReference type="ARBA" id="ARBA00013147"/>
    </source>
</evidence>
<dbReference type="InterPro" id="IPR045865">
    <property type="entry name" value="ACT-like_dom_sf"/>
</dbReference>
<dbReference type="SUPFAM" id="SSF53850">
    <property type="entry name" value="Periplasmic binding protein-like II"/>
    <property type="match status" value="1"/>
</dbReference>
<dbReference type="NCBIfam" id="NF008865">
    <property type="entry name" value="PRK11898.1"/>
    <property type="match status" value="1"/>
</dbReference>
<dbReference type="PROSITE" id="PS51671">
    <property type="entry name" value="ACT"/>
    <property type="match status" value="1"/>
</dbReference>
<dbReference type="InterPro" id="IPR002912">
    <property type="entry name" value="ACT_dom"/>
</dbReference>
<dbReference type="InterPro" id="IPR008242">
    <property type="entry name" value="Chor_mutase/pphenate_deHydtase"/>
</dbReference>
<comment type="catalytic activity">
    <reaction evidence="8 9">
        <text>prephenate + H(+) = 3-phenylpyruvate + CO2 + H2O</text>
        <dbReference type="Rhea" id="RHEA:21648"/>
        <dbReference type="ChEBI" id="CHEBI:15377"/>
        <dbReference type="ChEBI" id="CHEBI:15378"/>
        <dbReference type="ChEBI" id="CHEBI:16526"/>
        <dbReference type="ChEBI" id="CHEBI:18005"/>
        <dbReference type="ChEBI" id="CHEBI:29934"/>
        <dbReference type="EC" id="4.2.1.51"/>
    </reaction>
</comment>
<evidence type="ECO:0000313" key="13">
    <source>
        <dbReference type="Proteomes" id="UP000824496"/>
    </source>
</evidence>
<dbReference type="InterPro" id="IPR018528">
    <property type="entry name" value="Preph_deHydtase_CS"/>
</dbReference>
<gene>
    <name evidence="9 12" type="primary">pheA</name>
    <name evidence="12" type="ORF">MANAM107_09770</name>
</gene>
<keyword evidence="6 9" id="KW-0584">Phenylalanine biosynthesis</keyword>
<evidence type="ECO:0000256" key="7">
    <source>
        <dbReference type="ARBA" id="ARBA00023239"/>
    </source>
</evidence>
<dbReference type="PROSITE" id="PS00858">
    <property type="entry name" value="PREPHENATE_DEHYDR_2"/>
    <property type="match status" value="1"/>
</dbReference>
<sequence>MPMTENLWSFLGPAGTFTEMALRQVAPLDVELDPCLDVPTALDRVRSRASQAAVVPIENSVEGGVNATLDNLVASTPLVIAAEMAVPITFVLAGRPGTRLEDVTAISTHPHAWAQCRGWVHHNLPQALYVAATSTSAPAQALADGGEHDFQAALCNPLAAQSYGLEVLAAGVADNPGAVTRFVKVTRPGRVPEPTGADKTTLMVQLPHDRSGALLDMLEQFSARGVNLSRIESRPVGDSLGRYRFSIDVEGHVREERVQAALIGLHRTCPVVRFLGSYPRLDARPVMVLAGTSDKDFVVARSWVADVLEGRAL</sequence>
<evidence type="ECO:0000256" key="3">
    <source>
        <dbReference type="ARBA" id="ARBA00021872"/>
    </source>
</evidence>
<dbReference type="PANTHER" id="PTHR21022:SF19">
    <property type="entry name" value="PREPHENATE DEHYDRATASE-RELATED"/>
    <property type="match status" value="1"/>
</dbReference>
<accession>A0ABN6K735</accession>
<evidence type="ECO:0000256" key="5">
    <source>
        <dbReference type="ARBA" id="ARBA00023141"/>
    </source>
</evidence>
<dbReference type="Gene3D" id="3.30.70.260">
    <property type="match status" value="1"/>
</dbReference>
<keyword evidence="13" id="KW-1185">Reference proteome</keyword>
<dbReference type="PANTHER" id="PTHR21022">
    <property type="entry name" value="PREPHENATE DEHYDRATASE P PROTEIN"/>
    <property type="match status" value="1"/>
</dbReference>
<keyword evidence="4 9" id="KW-0028">Amino-acid biosynthesis</keyword>
<dbReference type="Gene3D" id="3.40.190.10">
    <property type="entry name" value="Periplasmic binding protein-like II"/>
    <property type="match status" value="2"/>
</dbReference>
<dbReference type="PROSITE" id="PS51171">
    <property type="entry name" value="PREPHENATE_DEHYDR_3"/>
    <property type="match status" value="1"/>
</dbReference>
<evidence type="ECO:0000256" key="9">
    <source>
        <dbReference type="RuleBase" id="RU361254"/>
    </source>
</evidence>
<keyword evidence="5 9" id="KW-0057">Aromatic amino acid biosynthesis</keyword>
<name>A0ABN6K735_9ACTO</name>
<proteinExistence type="predicted"/>
<comment type="pathway">
    <text evidence="1 9">Amino-acid biosynthesis; L-phenylalanine biosynthesis; phenylpyruvate from prephenate: step 1/1.</text>
</comment>
<evidence type="ECO:0000256" key="1">
    <source>
        <dbReference type="ARBA" id="ARBA00004741"/>
    </source>
</evidence>
<reference evidence="12 13" key="1">
    <citation type="submission" date="2021-08" db="EMBL/GenBank/DDBJ databases">
        <title>Whole genome sequence of novel Actinomyces species strain MAS-1.</title>
        <authorList>
            <person name="Saito M."/>
            <person name="Kuwahara N."/>
            <person name="Takizawa T."/>
            <person name="Gotouda H."/>
            <person name="Ochiai T."/>
        </authorList>
    </citation>
    <scope>NUCLEOTIDE SEQUENCE [LARGE SCALE GENOMIC DNA]</scope>
    <source>
        <strain evidence="12 13">MAS-1</strain>
    </source>
</reference>
<dbReference type="Pfam" id="PF01842">
    <property type="entry name" value="ACT"/>
    <property type="match status" value="1"/>
</dbReference>
<keyword evidence="7 9" id="KW-0456">Lyase</keyword>
<dbReference type="EC" id="4.2.1.51" evidence="2 9"/>
<evidence type="ECO:0000259" key="10">
    <source>
        <dbReference type="PROSITE" id="PS51171"/>
    </source>
</evidence>
<dbReference type="InterPro" id="IPR001086">
    <property type="entry name" value="Preph_deHydtase"/>
</dbReference>
<dbReference type="EMBL" id="AP025017">
    <property type="protein sequence ID" value="BDA64143.1"/>
    <property type="molecule type" value="Genomic_DNA"/>
</dbReference>
<evidence type="ECO:0000259" key="11">
    <source>
        <dbReference type="PROSITE" id="PS51671"/>
    </source>
</evidence>
<organism evidence="12 13">
    <name type="scientific">Actinomyces capricornis</name>
    <dbReference type="NCBI Taxonomy" id="2755559"/>
    <lineage>
        <taxon>Bacteria</taxon>
        <taxon>Bacillati</taxon>
        <taxon>Actinomycetota</taxon>
        <taxon>Actinomycetes</taxon>
        <taxon>Actinomycetales</taxon>
        <taxon>Actinomycetaceae</taxon>
        <taxon>Actinomyces</taxon>
    </lineage>
</organism>
<feature type="domain" description="Prephenate dehydratase" evidence="10">
    <location>
        <begin position="7"/>
        <end position="187"/>
    </location>
</feature>
<dbReference type="PROSITE" id="PS00857">
    <property type="entry name" value="PREPHENATE_DEHYDR_1"/>
    <property type="match status" value="1"/>
</dbReference>
<dbReference type="CDD" id="cd04905">
    <property type="entry name" value="ACT_CM-PDT"/>
    <property type="match status" value="1"/>
</dbReference>
<protein>
    <recommendedName>
        <fullName evidence="3 9">Prephenate dehydratase</fullName>
        <shortName evidence="9">PDT</shortName>
        <ecNumber evidence="2 9">4.2.1.51</ecNumber>
    </recommendedName>
</protein>
<evidence type="ECO:0000313" key="12">
    <source>
        <dbReference type="EMBL" id="BDA64143.1"/>
    </source>
</evidence>
<dbReference type="Proteomes" id="UP000824496">
    <property type="component" value="Chromosome"/>
</dbReference>
<evidence type="ECO:0000256" key="8">
    <source>
        <dbReference type="ARBA" id="ARBA00047848"/>
    </source>
</evidence>
<evidence type="ECO:0000256" key="6">
    <source>
        <dbReference type="ARBA" id="ARBA00023222"/>
    </source>
</evidence>
<feature type="domain" description="ACT" evidence="11">
    <location>
        <begin position="202"/>
        <end position="279"/>
    </location>
</feature>